<dbReference type="EMBL" id="BNAP01000049">
    <property type="protein sequence ID" value="GHH05127.1"/>
    <property type="molecule type" value="Genomic_DNA"/>
</dbReference>
<keyword evidence="2" id="KW-1185">Reference proteome</keyword>
<sequence length="59" mass="6144">MGDIGLGSFNDTPIGHRQICKGGSIGHGVIRRMKTALACAQGAEAGQPPARQRRIAQST</sequence>
<dbReference type="Proteomes" id="UP000611500">
    <property type="component" value="Unassembled WGS sequence"/>
</dbReference>
<name>A0A8J3HA25_9RHOB</name>
<accession>A0A8J3HA25</accession>
<protein>
    <submittedName>
        <fullName evidence="1">Uncharacterized protein</fullName>
    </submittedName>
</protein>
<evidence type="ECO:0000313" key="2">
    <source>
        <dbReference type="Proteomes" id="UP000611500"/>
    </source>
</evidence>
<comment type="caution">
    <text evidence="1">The sequence shown here is derived from an EMBL/GenBank/DDBJ whole genome shotgun (WGS) entry which is preliminary data.</text>
</comment>
<proteinExistence type="predicted"/>
<reference evidence="1" key="2">
    <citation type="submission" date="2020-09" db="EMBL/GenBank/DDBJ databases">
        <authorList>
            <person name="Sun Q."/>
            <person name="Zhou Y."/>
        </authorList>
    </citation>
    <scope>NUCLEOTIDE SEQUENCE</scope>
    <source>
        <strain evidence="1">CGMCC 1.7081</strain>
    </source>
</reference>
<reference evidence="1" key="1">
    <citation type="journal article" date="2014" name="Int. J. Syst. Evol. Microbiol.">
        <title>Complete genome sequence of Corynebacterium casei LMG S-19264T (=DSM 44701T), isolated from a smear-ripened cheese.</title>
        <authorList>
            <consortium name="US DOE Joint Genome Institute (JGI-PGF)"/>
            <person name="Walter F."/>
            <person name="Albersmeier A."/>
            <person name="Kalinowski J."/>
            <person name="Ruckert C."/>
        </authorList>
    </citation>
    <scope>NUCLEOTIDE SEQUENCE</scope>
    <source>
        <strain evidence="1">CGMCC 1.7081</strain>
    </source>
</reference>
<organism evidence="1 2">
    <name type="scientific">Pseudodonghicola xiamenensis</name>
    <dbReference type="NCBI Taxonomy" id="337702"/>
    <lineage>
        <taxon>Bacteria</taxon>
        <taxon>Pseudomonadati</taxon>
        <taxon>Pseudomonadota</taxon>
        <taxon>Alphaproteobacteria</taxon>
        <taxon>Rhodobacterales</taxon>
        <taxon>Paracoccaceae</taxon>
        <taxon>Pseudodonghicola</taxon>
    </lineage>
</organism>
<gene>
    <name evidence="1" type="ORF">GCM10010961_43900</name>
</gene>
<evidence type="ECO:0000313" key="1">
    <source>
        <dbReference type="EMBL" id="GHH05127.1"/>
    </source>
</evidence>
<dbReference type="AlphaFoldDB" id="A0A8J3HA25"/>